<reference evidence="2" key="1">
    <citation type="submission" date="2022-11" db="UniProtKB">
        <authorList>
            <consortium name="WormBaseParasite"/>
        </authorList>
    </citation>
    <scope>IDENTIFICATION</scope>
</reference>
<organism evidence="1 2">
    <name type="scientific">Ditylenchus dipsaci</name>
    <dbReference type="NCBI Taxonomy" id="166011"/>
    <lineage>
        <taxon>Eukaryota</taxon>
        <taxon>Metazoa</taxon>
        <taxon>Ecdysozoa</taxon>
        <taxon>Nematoda</taxon>
        <taxon>Chromadorea</taxon>
        <taxon>Rhabditida</taxon>
        <taxon>Tylenchina</taxon>
        <taxon>Tylenchomorpha</taxon>
        <taxon>Sphaerularioidea</taxon>
        <taxon>Anguinidae</taxon>
        <taxon>Anguininae</taxon>
        <taxon>Ditylenchus</taxon>
    </lineage>
</organism>
<dbReference type="WBParaSite" id="jg9151">
    <property type="protein sequence ID" value="jg9151"/>
    <property type="gene ID" value="jg9151"/>
</dbReference>
<evidence type="ECO:0000313" key="1">
    <source>
        <dbReference type="Proteomes" id="UP000887574"/>
    </source>
</evidence>
<evidence type="ECO:0000313" key="2">
    <source>
        <dbReference type="WBParaSite" id="jg9151"/>
    </source>
</evidence>
<sequence length="148" mass="17086">MAVIRWPISVGPGATPKPFALDFLRALPSLRTSGLDRWKASSASPLIGIDSGWNKFVLRVRHNFESISEIVSRMLEEWQIEKQQQTHHPARRRFEMKKRRYLDGDCGAQKLNLVVKKLSFQAPEIKSMLDSCRKLIRRFTHSTLARIT</sequence>
<dbReference type="AlphaFoldDB" id="A0A915ESW6"/>
<dbReference type="Proteomes" id="UP000887574">
    <property type="component" value="Unplaced"/>
</dbReference>
<name>A0A915ESW6_9BILA</name>
<protein>
    <submittedName>
        <fullName evidence="2">Uncharacterized protein</fullName>
    </submittedName>
</protein>
<proteinExistence type="predicted"/>
<accession>A0A915ESW6</accession>
<keyword evidence="1" id="KW-1185">Reference proteome</keyword>